<dbReference type="Pfam" id="PF03237">
    <property type="entry name" value="Terminase_6N"/>
    <property type="match status" value="1"/>
</dbReference>
<dbReference type="Proteomes" id="UP001142610">
    <property type="component" value="Unassembled WGS sequence"/>
</dbReference>
<dbReference type="Gene3D" id="3.40.50.300">
    <property type="entry name" value="P-loop containing nucleotide triphosphate hydrolases"/>
    <property type="match status" value="1"/>
</dbReference>
<evidence type="ECO:0000313" key="4">
    <source>
        <dbReference type="EMBL" id="MCQ8184232.1"/>
    </source>
</evidence>
<proteinExistence type="predicted"/>
<reference evidence="4" key="1">
    <citation type="submission" date="2022-07" db="EMBL/GenBank/DDBJ databases">
        <title>Parvularcula maris sp. nov., an algicidal bacterium isolated from seawater.</title>
        <authorList>
            <person name="Li F."/>
        </authorList>
    </citation>
    <scope>NUCLEOTIDE SEQUENCE</scope>
    <source>
        <strain evidence="4">BGMRC 0090</strain>
    </source>
</reference>
<dbReference type="Pfam" id="PF17289">
    <property type="entry name" value="Terminase_6C"/>
    <property type="match status" value="1"/>
</dbReference>
<comment type="caution">
    <text evidence="4">The sequence shown here is derived from an EMBL/GenBank/DDBJ whole genome shotgun (WGS) entry which is preliminary data.</text>
</comment>
<evidence type="ECO:0000256" key="1">
    <source>
        <dbReference type="ARBA" id="ARBA00022612"/>
    </source>
</evidence>
<gene>
    <name evidence="4" type="ORF">NOG11_02425</name>
</gene>
<keyword evidence="5" id="KW-1185">Reference proteome</keyword>
<name>A0A9X2RIU4_9PROT</name>
<protein>
    <submittedName>
        <fullName evidence="4">Terminase family protein</fullName>
    </submittedName>
</protein>
<dbReference type="InterPro" id="IPR035421">
    <property type="entry name" value="Terminase_6C"/>
</dbReference>
<accession>A0A9X2RIU4</accession>
<organism evidence="4 5">
    <name type="scientific">Parvularcula maris</name>
    <dbReference type="NCBI Taxonomy" id="2965077"/>
    <lineage>
        <taxon>Bacteria</taxon>
        <taxon>Pseudomonadati</taxon>
        <taxon>Pseudomonadota</taxon>
        <taxon>Alphaproteobacteria</taxon>
        <taxon>Parvularculales</taxon>
        <taxon>Parvularculaceae</taxon>
        <taxon>Parvularcula</taxon>
    </lineage>
</organism>
<dbReference type="Gene3D" id="3.30.420.240">
    <property type="match status" value="1"/>
</dbReference>
<feature type="compositionally biased region" description="Polar residues" evidence="2">
    <location>
        <begin position="1"/>
        <end position="12"/>
    </location>
</feature>
<sequence>MTNTQDPAETTPPSLPPSGRNSSEHWNVDSAAMLTRSAMRDYVKDLSDAELRRLTHDWDFLSRLDQRAPKGDWRTWIIMGGRGAGKTRAGAEWIRTRIKEGAERIALVAETYADAREVMLDGPSGLLHIGREDERPRFEPSRRRVTWGSGAVAQLFSAEDPEGLRGYQFDTAWSDELAKWSHDEETWSNLQFGLRLGDDPRQVVTTTPRPVPLLRQLLGRQTTVTTNAPSSENRANLADSFFDEIAAVYEGTALGRQELLGELIEEVAGALWTRELIERSRSPSPEDFSRIVVAVDPPVTSGAAADACGIVVAGLGTDGEAYILDDRTVSGLSPSGWAGKVAGAYRYYGADRVVAEVNQGGELVAEMLRLEDASLPIRQVRATRGKLLRAEPVAALYEQGRVHHTRPLPELEDQMCAYTGSVSQKSPDRLDALVWALTELMLTKRASPRLRTF</sequence>
<evidence type="ECO:0000313" key="5">
    <source>
        <dbReference type="Proteomes" id="UP001142610"/>
    </source>
</evidence>
<evidence type="ECO:0000259" key="3">
    <source>
        <dbReference type="Pfam" id="PF17289"/>
    </source>
</evidence>
<keyword evidence="1" id="KW-1188">Viral release from host cell</keyword>
<dbReference type="EMBL" id="JANIBC010000001">
    <property type="protein sequence ID" value="MCQ8184232.1"/>
    <property type="molecule type" value="Genomic_DNA"/>
</dbReference>
<evidence type="ECO:0000256" key="2">
    <source>
        <dbReference type="SAM" id="MobiDB-lite"/>
    </source>
</evidence>
<dbReference type="AlphaFoldDB" id="A0A9X2RIU4"/>
<dbReference type="InterPro" id="IPR027417">
    <property type="entry name" value="P-loop_NTPase"/>
</dbReference>
<feature type="domain" description="Terminase large subunit gp17-like C-terminal" evidence="3">
    <location>
        <begin position="294"/>
        <end position="438"/>
    </location>
</feature>
<feature type="region of interest" description="Disordered" evidence="2">
    <location>
        <begin position="1"/>
        <end position="25"/>
    </location>
</feature>
<dbReference type="RefSeq" id="WP_256618037.1">
    <property type="nucleotide sequence ID" value="NZ_JANIBC010000001.1"/>
</dbReference>